<dbReference type="Pfam" id="PF12796">
    <property type="entry name" value="Ank_2"/>
    <property type="match status" value="1"/>
</dbReference>
<dbReference type="PANTHER" id="PTHR46224:SF64">
    <property type="entry name" value="IQ MOTIF AND ANKYRIN REPEAT DOMAIN-CONTAINING PROTEIN 1"/>
    <property type="match status" value="1"/>
</dbReference>
<dbReference type="PANTHER" id="PTHR46224">
    <property type="entry name" value="ANKYRIN REPEAT FAMILY PROTEIN"/>
    <property type="match status" value="1"/>
</dbReference>
<dbReference type="AlphaFoldDB" id="A0A088RRT2"/>
<dbReference type="InterPro" id="IPR051616">
    <property type="entry name" value="Cul2-RING_E3_ligase_SR"/>
</dbReference>
<dbReference type="SMART" id="SM00248">
    <property type="entry name" value="ANK"/>
    <property type="match status" value="7"/>
</dbReference>
<dbReference type="InterPro" id="IPR019734">
    <property type="entry name" value="TPR_rpt"/>
</dbReference>
<dbReference type="InterPro" id="IPR036770">
    <property type="entry name" value="Ankyrin_rpt-contain_sf"/>
</dbReference>
<dbReference type="PROSITE" id="PS50297">
    <property type="entry name" value="ANK_REP_REGION"/>
    <property type="match status" value="5"/>
</dbReference>
<dbReference type="InterPro" id="IPR011990">
    <property type="entry name" value="TPR-like_helical_dom_sf"/>
</dbReference>
<gene>
    <name evidence="3" type="ORF">LPMP_240130</name>
</gene>
<dbReference type="eggNOG" id="KOG0504">
    <property type="taxonomic scope" value="Eukaryota"/>
</dbReference>
<feature type="repeat" description="ANK" evidence="1">
    <location>
        <begin position="109"/>
        <end position="141"/>
    </location>
</feature>
<dbReference type="RefSeq" id="XP_010699355.1">
    <property type="nucleotide sequence ID" value="XM_010701053.1"/>
</dbReference>
<feature type="repeat" description="ANK" evidence="1">
    <location>
        <begin position="176"/>
        <end position="208"/>
    </location>
</feature>
<organism evidence="3 4">
    <name type="scientific">Leishmania panamensis</name>
    <dbReference type="NCBI Taxonomy" id="5679"/>
    <lineage>
        <taxon>Eukaryota</taxon>
        <taxon>Discoba</taxon>
        <taxon>Euglenozoa</taxon>
        <taxon>Kinetoplastea</taxon>
        <taxon>Metakinetoplastina</taxon>
        <taxon>Trypanosomatida</taxon>
        <taxon>Trypanosomatidae</taxon>
        <taxon>Leishmaniinae</taxon>
        <taxon>Leishmania</taxon>
        <taxon>Leishmania guyanensis species complex</taxon>
    </lineage>
</organism>
<protein>
    <submittedName>
        <fullName evidence="3">Ankyrin/TPR repeat protein</fullName>
    </submittedName>
</protein>
<dbReference type="eggNOG" id="KOG0548">
    <property type="taxonomic scope" value="Eukaryota"/>
</dbReference>
<feature type="repeat" description="ANK" evidence="1">
    <location>
        <begin position="43"/>
        <end position="75"/>
    </location>
</feature>
<dbReference type="SMART" id="SM00028">
    <property type="entry name" value="TPR"/>
    <property type="match status" value="3"/>
</dbReference>
<dbReference type="Proteomes" id="UP000063063">
    <property type="component" value="Chromosome 24"/>
</dbReference>
<dbReference type="Gene3D" id="1.25.40.10">
    <property type="entry name" value="Tetratricopeptide repeat domain"/>
    <property type="match status" value="1"/>
</dbReference>
<keyword evidence="1" id="KW-0040">ANK repeat</keyword>
<dbReference type="SUPFAM" id="SSF48403">
    <property type="entry name" value="Ankyrin repeat"/>
    <property type="match status" value="1"/>
</dbReference>
<dbReference type="Pfam" id="PF13857">
    <property type="entry name" value="Ank_5"/>
    <property type="match status" value="1"/>
</dbReference>
<evidence type="ECO:0000256" key="2">
    <source>
        <dbReference type="PROSITE-ProRule" id="PRU00339"/>
    </source>
</evidence>
<dbReference type="VEuPathDB" id="TriTrypDB:LPAL13_240006100"/>
<proteinExistence type="predicted"/>
<dbReference type="EMBL" id="CP009393">
    <property type="protein sequence ID" value="AIN98648.1"/>
    <property type="molecule type" value="Genomic_DNA"/>
</dbReference>
<dbReference type="InterPro" id="IPR002110">
    <property type="entry name" value="Ankyrin_rpt"/>
</dbReference>
<dbReference type="KEGG" id="lpan:LPMP_240130"/>
<evidence type="ECO:0000313" key="4">
    <source>
        <dbReference type="Proteomes" id="UP000063063"/>
    </source>
</evidence>
<dbReference type="OrthoDB" id="17481at2759"/>
<dbReference type="VEuPathDB" id="TriTrypDB:LPMP_240130"/>
<reference evidence="3 4" key="1">
    <citation type="journal article" date="2015" name="Sci. Rep.">
        <title>The genome of Leishmania panamensis: insights into genomics of the L. (Viannia) subgenus.</title>
        <authorList>
            <person name="Llanes A."/>
            <person name="Restrepo C.M."/>
            <person name="Vecchio G.D."/>
            <person name="Anguizola F.J."/>
            <person name="Lleonart R."/>
        </authorList>
    </citation>
    <scope>NUCLEOTIDE SEQUENCE [LARGE SCALE GENOMIC DNA]</scope>
    <source>
        <strain evidence="3 4">MHOM/PA/94/PSC-1</strain>
    </source>
</reference>
<feature type="repeat" description="TPR" evidence="2">
    <location>
        <begin position="277"/>
        <end position="310"/>
    </location>
</feature>
<feature type="repeat" description="ANK" evidence="1">
    <location>
        <begin position="76"/>
        <end position="108"/>
    </location>
</feature>
<keyword evidence="2" id="KW-0802">TPR repeat</keyword>
<evidence type="ECO:0000256" key="1">
    <source>
        <dbReference type="PROSITE-ProRule" id="PRU00023"/>
    </source>
</evidence>
<name>A0A088RRT2_LEIPA</name>
<dbReference type="PROSITE" id="PS50005">
    <property type="entry name" value="TPR"/>
    <property type="match status" value="1"/>
</dbReference>
<dbReference type="SUPFAM" id="SSF48452">
    <property type="entry name" value="TPR-like"/>
    <property type="match status" value="1"/>
</dbReference>
<dbReference type="Gene3D" id="1.25.40.20">
    <property type="entry name" value="Ankyrin repeat-containing domain"/>
    <property type="match status" value="2"/>
</dbReference>
<dbReference type="GeneID" id="22575422"/>
<sequence length="394" mass="43154">MDDGTRISEDVEKFLRAARSRDAADCSRMLKEKPELANSVEAGGYSALHFAAFNGDAQMICLLLEYKANTNVENMDGNTPLIMAVKGRQLECIRILVNAGADVNKESDSGSTAAHYAASMGYLDCLHLLVELGAKTMYTDSEAGTLLHWACHSGDLNCIGAVIYEFNVPINAVDKHGGTALFTALFMKKVDAVEFLVEHGATVNIAIAEDGSTPLHIAVEHANSECVRLLCSYGADVSAKNVEGKTPLDLAKVANNTNAVKELEKTQVLPEKRAEAAARFKNQGNKVFQQGENVKAAKFYTLAIHLDPTNHVYYSNRAACYFNQQLYTGAYWDALRCIKLDPSWPKGYLRKAATELALKRYSDASTTASQGLKLDPTNKDLQQVKDEAFRQLKK</sequence>
<feature type="repeat" description="ANK" evidence="1">
    <location>
        <begin position="210"/>
        <end position="242"/>
    </location>
</feature>
<keyword evidence="4" id="KW-1185">Reference proteome</keyword>
<dbReference type="PRINTS" id="PR01415">
    <property type="entry name" value="ANKYRIN"/>
</dbReference>
<accession>A0A088RRT2</accession>
<evidence type="ECO:0000313" key="3">
    <source>
        <dbReference type="EMBL" id="AIN98648.1"/>
    </source>
</evidence>
<dbReference type="PROSITE" id="PS50088">
    <property type="entry name" value="ANK_REPEAT"/>
    <property type="match status" value="5"/>
</dbReference>